<accession>A0A0V8M612</accession>
<organism evidence="3 4">
    <name type="scientific">Dehalococcoides mccartyi</name>
    <dbReference type="NCBI Taxonomy" id="61435"/>
    <lineage>
        <taxon>Bacteria</taxon>
        <taxon>Bacillati</taxon>
        <taxon>Chloroflexota</taxon>
        <taxon>Dehalococcoidia</taxon>
        <taxon>Dehalococcoidales</taxon>
        <taxon>Dehalococcoidaceae</taxon>
        <taxon>Dehalococcoides</taxon>
    </lineage>
</organism>
<sequence length="330" mass="38157">MSLVNKDGKQNRLARLLRVEHLLCQNPQGISVTDIARLCQVSKRTAYRDLGDLETVLKVPLTTDKNLWKVMEGHFLPPIHFTLTEGLSVFLAIRLLYNYCNKYNPDIESTFTKLNSIMPVPFQRQISQTLDKMHDRITDEDNQQTMALLCRAWAEQRKVSITYRALGKEDYSEREVSPYFIEPAAAGHSAYLIGRCSKSNEIRTFKLERIRSLKMLDKKYEIPAAFDIDKYHSPYWGILVDGEVKDIKLKFVPEVGRIMQETTFHPSQRSEILPDQSVLVRFCLADTPDFVSWVLSWGERVEVLAPEGLKKKVRETAQGIIKIYKKNFKI</sequence>
<dbReference type="PROSITE" id="PS52050">
    <property type="entry name" value="WYL"/>
    <property type="match status" value="1"/>
</dbReference>
<protein>
    <submittedName>
        <fullName evidence="3">Transcriptional regulator</fullName>
    </submittedName>
</protein>
<dbReference type="PANTHER" id="PTHR34580:SF1">
    <property type="entry name" value="PROTEIN PAFC"/>
    <property type="match status" value="1"/>
</dbReference>
<dbReference type="EMBL" id="JGYD01000001">
    <property type="protein sequence ID" value="KSV18985.1"/>
    <property type="molecule type" value="Genomic_DNA"/>
</dbReference>
<gene>
    <name evidence="3" type="ORF">DA01_00555</name>
</gene>
<comment type="caution">
    <text evidence="3">The sequence shown here is derived from an EMBL/GenBank/DDBJ whole genome shotgun (WGS) entry which is preliminary data.</text>
</comment>
<dbReference type="InterPro" id="IPR057727">
    <property type="entry name" value="WCX_dom"/>
</dbReference>
<dbReference type="AlphaFoldDB" id="A0A0V8M612"/>
<feature type="domain" description="WCX" evidence="2">
    <location>
        <begin position="246"/>
        <end position="320"/>
    </location>
</feature>
<dbReference type="RefSeq" id="WP_081042187.1">
    <property type="nucleotide sequence ID" value="NZ_JGYD01000001.1"/>
</dbReference>
<dbReference type="PIRSF" id="PIRSF016838">
    <property type="entry name" value="PafC"/>
    <property type="match status" value="1"/>
</dbReference>
<feature type="domain" description="WYL" evidence="1">
    <location>
        <begin position="145"/>
        <end position="215"/>
    </location>
</feature>
<evidence type="ECO:0000259" key="1">
    <source>
        <dbReference type="Pfam" id="PF13280"/>
    </source>
</evidence>
<dbReference type="InterPro" id="IPR051534">
    <property type="entry name" value="CBASS_pafABC_assoc_protein"/>
</dbReference>
<evidence type="ECO:0000313" key="4">
    <source>
        <dbReference type="Proteomes" id="UP000053577"/>
    </source>
</evidence>
<dbReference type="InterPro" id="IPR028349">
    <property type="entry name" value="PafC-like"/>
</dbReference>
<dbReference type="Proteomes" id="UP000053577">
    <property type="component" value="Unassembled WGS sequence"/>
</dbReference>
<dbReference type="Pfam" id="PF13280">
    <property type="entry name" value="WYL"/>
    <property type="match status" value="1"/>
</dbReference>
<dbReference type="PANTHER" id="PTHR34580">
    <property type="match status" value="1"/>
</dbReference>
<dbReference type="Pfam" id="PF25583">
    <property type="entry name" value="WCX"/>
    <property type="match status" value="1"/>
</dbReference>
<dbReference type="OrthoDB" id="9815009at2"/>
<evidence type="ECO:0000259" key="2">
    <source>
        <dbReference type="Pfam" id="PF25583"/>
    </source>
</evidence>
<name>A0A0V8M612_9CHLR</name>
<reference evidence="3 4" key="1">
    <citation type="journal article" date="2015" name="Sci. Rep.">
        <title>A comparative genomics and reductive dehalogenase gene transcription study of two chloroethene-respiring bacteria, Dehalococcoides mccartyi strains MB and 11a.</title>
        <authorList>
            <person name="Low A."/>
            <person name="Shen Z."/>
            <person name="Cheng D."/>
            <person name="Rogers M.J."/>
            <person name="Lee P.K."/>
            <person name="He J."/>
        </authorList>
    </citation>
    <scope>NUCLEOTIDE SEQUENCE [LARGE SCALE GENOMIC DNA]</scope>
    <source>
        <strain evidence="3 4">MB</strain>
    </source>
</reference>
<dbReference type="InterPro" id="IPR026881">
    <property type="entry name" value="WYL_dom"/>
</dbReference>
<evidence type="ECO:0000313" key="3">
    <source>
        <dbReference type="EMBL" id="KSV18985.1"/>
    </source>
</evidence>
<dbReference type="PATRIC" id="fig|61435.5.peg.119"/>
<proteinExistence type="predicted"/>